<dbReference type="PANTHER" id="PTHR43877">
    <property type="entry name" value="AMINOALKYLPHOSPHONATE N-ACETYLTRANSFERASE-RELATED-RELATED"/>
    <property type="match status" value="1"/>
</dbReference>
<name>A0ABW3MD96_9PSEU</name>
<dbReference type="InterPro" id="IPR000182">
    <property type="entry name" value="GNAT_dom"/>
</dbReference>
<dbReference type="PANTHER" id="PTHR43877:SF1">
    <property type="entry name" value="ACETYLTRANSFERASE"/>
    <property type="match status" value="1"/>
</dbReference>
<evidence type="ECO:0000313" key="5">
    <source>
        <dbReference type="Proteomes" id="UP001597045"/>
    </source>
</evidence>
<gene>
    <name evidence="4" type="ORF">ACFQ1S_25755</name>
</gene>
<dbReference type="InterPro" id="IPR050832">
    <property type="entry name" value="Bact_Acetyltransf"/>
</dbReference>
<proteinExistence type="predicted"/>
<dbReference type="SUPFAM" id="SSF55729">
    <property type="entry name" value="Acyl-CoA N-acyltransferases (Nat)"/>
    <property type="match status" value="1"/>
</dbReference>
<dbReference type="GO" id="GO:0016746">
    <property type="term" value="F:acyltransferase activity"/>
    <property type="evidence" value="ECO:0007669"/>
    <property type="project" value="UniProtKB-KW"/>
</dbReference>
<evidence type="ECO:0000256" key="2">
    <source>
        <dbReference type="ARBA" id="ARBA00023315"/>
    </source>
</evidence>
<keyword evidence="2 4" id="KW-0012">Acyltransferase</keyword>
<sequence length="235" mass="25774">MAATRRRRLTGLSSVVISSLRTTPIRGRRRNWFNWGKEYEYAADVDHLGATLRLATPSDAPEIGALMRASVYDLFPGFYAEATSRSAAEYITKPDMALISDGTYYVHEAGGEVVACGGWSKRAKLYVGGAVQEDDDRIINPATEAARIRAMFVRADWTRRGLARAILTACENAARDAGFSEMTLLATLPGVPLYLAYGFREIERYEVELPDGVPMEGVVMTRAITTADPARVSGI</sequence>
<evidence type="ECO:0000313" key="4">
    <source>
        <dbReference type="EMBL" id="MFD1048691.1"/>
    </source>
</evidence>
<evidence type="ECO:0000259" key="3">
    <source>
        <dbReference type="PROSITE" id="PS51186"/>
    </source>
</evidence>
<dbReference type="InterPro" id="IPR016181">
    <property type="entry name" value="Acyl_CoA_acyltransferase"/>
</dbReference>
<organism evidence="4 5">
    <name type="scientific">Kibdelosporangium lantanae</name>
    <dbReference type="NCBI Taxonomy" id="1497396"/>
    <lineage>
        <taxon>Bacteria</taxon>
        <taxon>Bacillati</taxon>
        <taxon>Actinomycetota</taxon>
        <taxon>Actinomycetes</taxon>
        <taxon>Pseudonocardiales</taxon>
        <taxon>Pseudonocardiaceae</taxon>
        <taxon>Kibdelosporangium</taxon>
    </lineage>
</organism>
<dbReference type="Proteomes" id="UP001597045">
    <property type="component" value="Unassembled WGS sequence"/>
</dbReference>
<dbReference type="PROSITE" id="PS51186">
    <property type="entry name" value="GNAT"/>
    <property type="match status" value="1"/>
</dbReference>
<accession>A0ABW3MD96</accession>
<protein>
    <submittedName>
        <fullName evidence="4">GNAT family N-acetyltransferase</fullName>
        <ecNumber evidence="4">2.3.-.-</ecNumber>
    </submittedName>
</protein>
<reference evidence="5" key="1">
    <citation type="journal article" date="2019" name="Int. J. Syst. Evol. Microbiol.">
        <title>The Global Catalogue of Microorganisms (GCM) 10K type strain sequencing project: providing services to taxonomists for standard genome sequencing and annotation.</title>
        <authorList>
            <consortium name="The Broad Institute Genomics Platform"/>
            <consortium name="The Broad Institute Genome Sequencing Center for Infectious Disease"/>
            <person name="Wu L."/>
            <person name="Ma J."/>
        </authorList>
    </citation>
    <scope>NUCLEOTIDE SEQUENCE [LARGE SCALE GENOMIC DNA]</scope>
    <source>
        <strain evidence="5">JCM 31486</strain>
    </source>
</reference>
<keyword evidence="5" id="KW-1185">Reference proteome</keyword>
<comment type="caution">
    <text evidence="4">The sequence shown here is derived from an EMBL/GenBank/DDBJ whole genome shotgun (WGS) entry which is preliminary data.</text>
</comment>
<dbReference type="Gene3D" id="3.40.630.30">
    <property type="match status" value="1"/>
</dbReference>
<dbReference type="Pfam" id="PF00583">
    <property type="entry name" value="Acetyltransf_1"/>
    <property type="match status" value="1"/>
</dbReference>
<feature type="domain" description="N-acetyltransferase" evidence="3">
    <location>
        <begin position="50"/>
        <end position="225"/>
    </location>
</feature>
<dbReference type="EC" id="2.3.-.-" evidence="4"/>
<evidence type="ECO:0000256" key="1">
    <source>
        <dbReference type="ARBA" id="ARBA00022679"/>
    </source>
</evidence>
<dbReference type="CDD" id="cd04301">
    <property type="entry name" value="NAT_SF"/>
    <property type="match status" value="1"/>
</dbReference>
<keyword evidence="1 4" id="KW-0808">Transferase</keyword>
<dbReference type="EMBL" id="JBHTIS010001741">
    <property type="protein sequence ID" value="MFD1048691.1"/>
    <property type="molecule type" value="Genomic_DNA"/>
</dbReference>